<reference evidence="3" key="1">
    <citation type="journal article" date="2019" name="Int. J. Syst. Evol. Microbiol.">
        <title>The Global Catalogue of Microorganisms (GCM) 10K type strain sequencing project: providing services to taxonomists for standard genome sequencing and annotation.</title>
        <authorList>
            <consortium name="The Broad Institute Genomics Platform"/>
            <consortium name="The Broad Institute Genome Sequencing Center for Infectious Disease"/>
            <person name="Wu L."/>
            <person name="Ma J."/>
        </authorList>
    </citation>
    <scope>NUCLEOTIDE SEQUENCE [LARGE SCALE GENOMIC DNA]</scope>
    <source>
        <strain evidence="3">JCM 17979</strain>
    </source>
</reference>
<protein>
    <submittedName>
        <fullName evidence="2">SGNH/GDSL hydrolase family protein</fullName>
    </submittedName>
</protein>
<dbReference type="PANTHER" id="PTHR37981:SF1">
    <property type="entry name" value="SGNH HYDROLASE-TYPE ESTERASE DOMAIN-CONTAINING PROTEIN"/>
    <property type="match status" value="1"/>
</dbReference>
<comment type="caution">
    <text evidence="2">The sequence shown here is derived from an EMBL/GenBank/DDBJ whole genome shotgun (WGS) entry which is preliminary data.</text>
</comment>
<sequence length="264" mass="26393">MTDPGGRYVALGSSFAAGPGIPPLVDRAALRSGRNYPHLLAERLGLPLVDVTCSGATTAQLRHARQPTLAGRVPPQVEAVTADTTLVTITAGGNDLGYLGALTSAGLRGTLAGRLPEALARRLRSTVAVPAPGAFAEVRTSLAALVAEVRRRAPDARVVLVDYLTVLGRHATPATVPLTAEQIAAGREIAAGLDAVFAGAAADAGADLVVASGPSAEHGAGSPEPWIGGTALGVPVLGGAVPFHPTAAGMRAVADLVAARIGVS</sequence>
<dbReference type="Gene3D" id="3.40.50.1110">
    <property type="entry name" value="SGNH hydrolase"/>
    <property type="match status" value="1"/>
</dbReference>
<evidence type="ECO:0000259" key="1">
    <source>
        <dbReference type="Pfam" id="PF13472"/>
    </source>
</evidence>
<name>A0ABP9C7X7_9PSEU</name>
<dbReference type="CDD" id="cd01823">
    <property type="entry name" value="SEST_like"/>
    <property type="match status" value="1"/>
</dbReference>
<evidence type="ECO:0000313" key="2">
    <source>
        <dbReference type="EMBL" id="GAA4806185.1"/>
    </source>
</evidence>
<dbReference type="InterPro" id="IPR036514">
    <property type="entry name" value="SGNH_hydro_sf"/>
</dbReference>
<dbReference type="SUPFAM" id="SSF52266">
    <property type="entry name" value="SGNH hydrolase"/>
    <property type="match status" value="1"/>
</dbReference>
<dbReference type="InterPro" id="IPR037460">
    <property type="entry name" value="SEST-like"/>
</dbReference>
<dbReference type="RefSeq" id="WP_345422098.1">
    <property type="nucleotide sequence ID" value="NZ_BAABHO010000053.1"/>
</dbReference>
<dbReference type="InterPro" id="IPR013830">
    <property type="entry name" value="SGNH_hydro"/>
</dbReference>
<keyword evidence="3" id="KW-1185">Reference proteome</keyword>
<organism evidence="2 3">
    <name type="scientific">Actinomycetospora chlora</name>
    <dbReference type="NCBI Taxonomy" id="663608"/>
    <lineage>
        <taxon>Bacteria</taxon>
        <taxon>Bacillati</taxon>
        <taxon>Actinomycetota</taxon>
        <taxon>Actinomycetes</taxon>
        <taxon>Pseudonocardiales</taxon>
        <taxon>Pseudonocardiaceae</taxon>
        <taxon>Actinomycetospora</taxon>
    </lineage>
</organism>
<accession>A0ABP9C7X7</accession>
<feature type="domain" description="SGNH hydrolase-type esterase" evidence="1">
    <location>
        <begin position="10"/>
        <end position="252"/>
    </location>
</feature>
<dbReference type="EMBL" id="BAABHO010000053">
    <property type="protein sequence ID" value="GAA4806185.1"/>
    <property type="molecule type" value="Genomic_DNA"/>
</dbReference>
<keyword evidence="2" id="KW-0378">Hydrolase</keyword>
<gene>
    <name evidence="2" type="ORF">GCM10023200_49680</name>
</gene>
<evidence type="ECO:0000313" key="3">
    <source>
        <dbReference type="Proteomes" id="UP001500928"/>
    </source>
</evidence>
<dbReference type="GO" id="GO:0016787">
    <property type="term" value="F:hydrolase activity"/>
    <property type="evidence" value="ECO:0007669"/>
    <property type="project" value="UniProtKB-KW"/>
</dbReference>
<dbReference type="Pfam" id="PF13472">
    <property type="entry name" value="Lipase_GDSL_2"/>
    <property type="match status" value="1"/>
</dbReference>
<dbReference type="Proteomes" id="UP001500928">
    <property type="component" value="Unassembled WGS sequence"/>
</dbReference>
<dbReference type="PANTHER" id="PTHR37981">
    <property type="entry name" value="LIPASE 2"/>
    <property type="match status" value="1"/>
</dbReference>
<proteinExistence type="predicted"/>